<dbReference type="RefSeq" id="WP_013424770.1">
    <property type="nucleotide sequence ID" value="NC_014666.1"/>
</dbReference>
<dbReference type="KEGG" id="fri:FraEuI1c_3645"/>
<evidence type="ECO:0000313" key="2">
    <source>
        <dbReference type="EMBL" id="ADP81652.1"/>
    </source>
</evidence>
<feature type="compositionally biased region" description="Low complexity" evidence="1">
    <location>
        <begin position="280"/>
        <end position="297"/>
    </location>
</feature>
<dbReference type="eggNOG" id="ENOG5033Z7B">
    <property type="taxonomic scope" value="Bacteria"/>
</dbReference>
<dbReference type="InParanoid" id="E3J1I4"/>
<sequence>MTEAPDEDLSPVLSGLMRAARRKTDAGRKLLANDELTREYLEAGRRLIDAQLGPAEGADPEDRPLFRWLSQRAVIDEVARSGERLHGSEGTFRDRWPYQPDFIRDVLSYSLRGAHWQEIADRTAEARDRLADAEDVVRAVHDAAYQDLIVSQNSPAMRTWLIGAAMAARDEIARSTVQEMYRISTQAWQDSYEKAAAARGLKPRAGLTIEDLNFIMTAVTEGMQVRLMVEDDGRVFDHERRTSLLGTAALALLVACFDHLDDGLSLEDLVRLAVSPPSDGPEQAAESAGPEAAPEQA</sequence>
<reference evidence="2 3" key="1">
    <citation type="submission" date="2010-10" db="EMBL/GenBank/DDBJ databases">
        <title>Complete sequence of Frankia sp. EuI1c.</title>
        <authorList>
            <consortium name="US DOE Joint Genome Institute"/>
            <person name="Lucas S."/>
            <person name="Copeland A."/>
            <person name="Lapidus A."/>
            <person name="Cheng J.-F."/>
            <person name="Bruce D."/>
            <person name="Goodwin L."/>
            <person name="Pitluck S."/>
            <person name="Chertkov O."/>
            <person name="Detter J.C."/>
            <person name="Han C."/>
            <person name="Tapia R."/>
            <person name="Land M."/>
            <person name="Hauser L."/>
            <person name="Jeffries C."/>
            <person name="Kyrpides N."/>
            <person name="Ivanova N."/>
            <person name="Mikhailova N."/>
            <person name="Beauchemin N."/>
            <person name="Sen A."/>
            <person name="Sur S.A."/>
            <person name="Gtari M."/>
            <person name="Wall L."/>
            <person name="Tisa L."/>
            <person name="Woyke T."/>
        </authorList>
    </citation>
    <scope>NUCLEOTIDE SEQUENCE [LARGE SCALE GENOMIC DNA]</scope>
    <source>
        <strain evidence="3">DSM 45817 / CECT 9037 / EuI1c</strain>
    </source>
</reference>
<keyword evidence="3" id="KW-1185">Reference proteome</keyword>
<dbReference type="Proteomes" id="UP000002484">
    <property type="component" value="Chromosome"/>
</dbReference>
<organism evidence="2 3">
    <name type="scientific">Pseudofrankia inefficax (strain DSM 45817 / CECT 9037 / DDB 130130 / EuI1c)</name>
    <name type="common">Frankia inefficax</name>
    <dbReference type="NCBI Taxonomy" id="298654"/>
    <lineage>
        <taxon>Bacteria</taxon>
        <taxon>Bacillati</taxon>
        <taxon>Actinomycetota</taxon>
        <taxon>Actinomycetes</taxon>
        <taxon>Frankiales</taxon>
        <taxon>Frankiaceae</taxon>
        <taxon>Pseudofrankia</taxon>
    </lineage>
</organism>
<name>E3J1I4_PSEI1</name>
<protein>
    <submittedName>
        <fullName evidence="2">Uncharacterized protein</fullName>
    </submittedName>
</protein>
<proteinExistence type="predicted"/>
<dbReference type="EMBL" id="CP002299">
    <property type="protein sequence ID" value="ADP81652.1"/>
    <property type="molecule type" value="Genomic_DNA"/>
</dbReference>
<evidence type="ECO:0000256" key="1">
    <source>
        <dbReference type="SAM" id="MobiDB-lite"/>
    </source>
</evidence>
<accession>E3J1I4</accession>
<gene>
    <name evidence="2" type="ordered locus">FraEuI1c_3645</name>
</gene>
<dbReference type="AlphaFoldDB" id="E3J1I4"/>
<dbReference type="HOGENOM" id="CLU_955283_0_0_11"/>
<feature type="region of interest" description="Disordered" evidence="1">
    <location>
        <begin position="275"/>
        <end position="297"/>
    </location>
</feature>
<evidence type="ECO:0000313" key="3">
    <source>
        <dbReference type="Proteomes" id="UP000002484"/>
    </source>
</evidence>